<keyword evidence="1" id="KW-0479">Metal-binding</keyword>
<dbReference type="Pfam" id="PF01426">
    <property type="entry name" value="BAH"/>
    <property type="match status" value="1"/>
</dbReference>
<organism evidence="7 8">
    <name type="scientific">Stylonychia lemnae</name>
    <name type="common">Ciliate</name>
    <dbReference type="NCBI Taxonomy" id="5949"/>
    <lineage>
        <taxon>Eukaryota</taxon>
        <taxon>Sar</taxon>
        <taxon>Alveolata</taxon>
        <taxon>Ciliophora</taxon>
        <taxon>Intramacronucleata</taxon>
        <taxon>Spirotrichea</taxon>
        <taxon>Stichotrichia</taxon>
        <taxon>Sporadotrichida</taxon>
        <taxon>Oxytrichidae</taxon>
        <taxon>Stylonychinae</taxon>
        <taxon>Stylonychia</taxon>
    </lineage>
</organism>
<dbReference type="Gene3D" id="2.30.30.490">
    <property type="match status" value="1"/>
</dbReference>
<keyword evidence="8" id="KW-1185">Reference proteome</keyword>
<dbReference type="EMBL" id="CCKQ01002155">
    <property type="protein sequence ID" value="CDW73243.1"/>
    <property type="molecule type" value="Genomic_DNA"/>
</dbReference>
<dbReference type="SUPFAM" id="SSF57903">
    <property type="entry name" value="FYVE/PHD zinc finger"/>
    <property type="match status" value="1"/>
</dbReference>
<dbReference type="OMA" id="KFICLCE"/>
<keyword evidence="2 4" id="KW-0863">Zinc-finger</keyword>
<evidence type="ECO:0000313" key="8">
    <source>
        <dbReference type="Proteomes" id="UP000039865"/>
    </source>
</evidence>
<dbReference type="InterPro" id="IPR011011">
    <property type="entry name" value="Znf_FYVE_PHD"/>
</dbReference>
<keyword evidence="3" id="KW-0862">Zinc</keyword>
<evidence type="ECO:0000256" key="4">
    <source>
        <dbReference type="PROSITE-ProRule" id="PRU00146"/>
    </source>
</evidence>
<evidence type="ECO:0000259" key="5">
    <source>
        <dbReference type="PROSITE" id="PS50016"/>
    </source>
</evidence>
<dbReference type="InterPro" id="IPR001025">
    <property type="entry name" value="BAH_dom"/>
</dbReference>
<dbReference type="InParanoid" id="A0A077ZTK0"/>
<dbReference type="GO" id="GO:0003682">
    <property type="term" value="F:chromatin binding"/>
    <property type="evidence" value="ECO:0007669"/>
    <property type="project" value="InterPro"/>
</dbReference>
<dbReference type="OrthoDB" id="308516at2759"/>
<accession>A0A077ZTK0</accession>
<feature type="domain" description="BAH" evidence="6">
    <location>
        <begin position="22"/>
        <end position="148"/>
    </location>
</feature>
<dbReference type="Gene3D" id="3.30.40.10">
    <property type="entry name" value="Zinc/RING finger domain, C3HC4 (zinc finger)"/>
    <property type="match status" value="1"/>
</dbReference>
<dbReference type="InterPro" id="IPR019787">
    <property type="entry name" value="Znf_PHD-finger"/>
</dbReference>
<dbReference type="InterPro" id="IPR001965">
    <property type="entry name" value="Znf_PHD"/>
</dbReference>
<dbReference type="InterPro" id="IPR043151">
    <property type="entry name" value="BAH_sf"/>
</dbReference>
<gene>
    <name evidence="7" type="primary">Contig1975.g2137</name>
    <name evidence="7" type="ORF">STYLEM_2219</name>
</gene>
<protein>
    <submittedName>
        <fullName evidence="7">Phd-finger family protein</fullName>
    </submittedName>
</protein>
<evidence type="ECO:0000256" key="1">
    <source>
        <dbReference type="ARBA" id="ARBA00022723"/>
    </source>
</evidence>
<reference evidence="7 8" key="1">
    <citation type="submission" date="2014-06" db="EMBL/GenBank/DDBJ databases">
        <authorList>
            <person name="Swart Estienne"/>
        </authorList>
    </citation>
    <scope>NUCLEOTIDE SEQUENCE [LARGE SCALE GENOMIC DNA]</scope>
    <source>
        <strain evidence="7 8">130c</strain>
    </source>
</reference>
<dbReference type="GO" id="GO:0008270">
    <property type="term" value="F:zinc ion binding"/>
    <property type="evidence" value="ECO:0007669"/>
    <property type="project" value="UniProtKB-KW"/>
</dbReference>
<dbReference type="SMART" id="SM00249">
    <property type="entry name" value="PHD"/>
    <property type="match status" value="1"/>
</dbReference>
<dbReference type="CDD" id="cd04370">
    <property type="entry name" value="BAH"/>
    <property type="match status" value="1"/>
</dbReference>
<dbReference type="AlphaFoldDB" id="A0A077ZTK0"/>
<sequence>MQQKIAQPAKKKQYKKICFKDIMYETGETLIFRETESTTVVGKLVKIIPEGGNPAHPKWPMIEVQWYYKKQDLDFKKLGVSDEDQIHFGDNEVFPTNHHDKIYVDCIQEKCKVYGINEYDKLETIDAKTTFFSRAHYNPLQKILVPAFKDWEQFCVCQKPLNPNNLYIKCDMCQQWNHPRCMGMNDEEAHQTEEFYCNRCRKPPQDEKGNPSQ</sequence>
<dbReference type="SMART" id="SM00439">
    <property type="entry name" value="BAH"/>
    <property type="match status" value="1"/>
</dbReference>
<evidence type="ECO:0000313" key="7">
    <source>
        <dbReference type="EMBL" id="CDW73243.1"/>
    </source>
</evidence>
<name>A0A077ZTK0_STYLE</name>
<evidence type="ECO:0000256" key="2">
    <source>
        <dbReference type="ARBA" id="ARBA00022771"/>
    </source>
</evidence>
<dbReference type="PANTHER" id="PTHR46364">
    <property type="entry name" value="OS08G0421900 PROTEIN"/>
    <property type="match status" value="1"/>
</dbReference>
<dbReference type="InterPro" id="IPR013083">
    <property type="entry name" value="Znf_RING/FYVE/PHD"/>
</dbReference>
<dbReference type="PROSITE" id="PS50016">
    <property type="entry name" value="ZF_PHD_2"/>
    <property type="match status" value="1"/>
</dbReference>
<evidence type="ECO:0000259" key="6">
    <source>
        <dbReference type="PROSITE" id="PS51038"/>
    </source>
</evidence>
<dbReference type="PROSITE" id="PS51038">
    <property type="entry name" value="BAH"/>
    <property type="match status" value="1"/>
</dbReference>
<dbReference type="Proteomes" id="UP000039865">
    <property type="component" value="Unassembled WGS sequence"/>
</dbReference>
<dbReference type="Pfam" id="PF00628">
    <property type="entry name" value="PHD"/>
    <property type="match status" value="1"/>
</dbReference>
<proteinExistence type="predicted"/>
<evidence type="ECO:0000256" key="3">
    <source>
        <dbReference type="ARBA" id="ARBA00022833"/>
    </source>
</evidence>
<feature type="domain" description="PHD-type" evidence="5">
    <location>
        <begin position="152"/>
        <end position="203"/>
    </location>
</feature>